<sequence>MRLSYLILLVFSFVASSTTTDGMEDHTRNTKDLPVSNTVFDSKFHSLRGSKSEKNEERAMPPLVAMWNVLQPSHSVEKNTQLSKWAKIFIVLIAVGLIASVTVVPRWVVSNL</sequence>
<dbReference type="Proteomes" id="UP000198211">
    <property type="component" value="Unassembled WGS sequence"/>
</dbReference>
<evidence type="ECO:0000313" key="4">
    <source>
        <dbReference type="Proteomes" id="UP000198211"/>
    </source>
</evidence>
<feature type="transmembrane region" description="Helical" evidence="1">
    <location>
        <begin position="88"/>
        <end position="109"/>
    </location>
</feature>
<keyword evidence="1" id="KW-0812">Transmembrane</keyword>
<feature type="signal peptide" evidence="2">
    <location>
        <begin position="1"/>
        <end position="22"/>
    </location>
</feature>
<name>A0A225UR58_9STRA</name>
<dbReference type="EMBL" id="NBNE01012744">
    <property type="protein sequence ID" value="OWY95582.1"/>
    <property type="molecule type" value="Genomic_DNA"/>
</dbReference>
<keyword evidence="1" id="KW-0472">Membrane</keyword>
<protein>
    <submittedName>
        <fullName evidence="3">RxLR effector protein</fullName>
    </submittedName>
</protein>
<proteinExistence type="predicted"/>
<evidence type="ECO:0000313" key="3">
    <source>
        <dbReference type="EMBL" id="OWY95582.1"/>
    </source>
</evidence>
<dbReference type="AlphaFoldDB" id="A0A225UR58"/>
<organism evidence="3 4">
    <name type="scientific">Phytophthora megakarya</name>
    <dbReference type="NCBI Taxonomy" id="4795"/>
    <lineage>
        <taxon>Eukaryota</taxon>
        <taxon>Sar</taxon>
        <taxon>Stramenopiles</taxon>
        <taxon>Oomycota</taxon>
        <taxon>Peronosporomycetes</taxon>
        <taxon>Peronosporales</taxon>
        <taxon>Peronosporaceae</taxon>
        <taxon>Phytophthora</taxon>
    </lineage>
</organism>
<evidence type="ECO:0000256" key="2">
    <source>
        <dbReference type="SAM" id="SignalP"/>
    </source>
</evidence>
<gene>
    <name evidence="3" type="ORF">PHMEG_00034376</name>
</gene>
<feature type="chain" id="PRO_5012013805" evidence="2">
    <location>
        <begin position="23"/>
        <end position="112"/>
    </location>
</feature>
<reference evidence="4" key="1">
    <citation type="submission" date="2017-03" db="EMBL/GenBank/DDBJ databases">
        <title>Phytopthora megakarya and P. palmivora, two closely related causual agents of cacao black pod achieved similar genome size and gene model numbers by different mechanisms.</title>
        <authorList>
            <person name="Ali S."/>
            <person name="Shao J."/>
            <person name="Larry D.J."/>
            <person name="Kronmiller B."/>
            <person name="Shen D."/>
            <person name="Strem M.D."/>
            <person name="Melnick R.L."/>
            <person name="Guiltinan M.J."/>
            <person name="Tyler B.M."/>
            <person name="Meinhardt L.W."/>
            <person name="Bailey B.A."/>
        </authorList>
    </citation>
    <scope>NUCLEOTIDE SEQUENCE [LARGE SCALE GENOMIC DNA]</scope>
    <source>
        <strain evidence="4">zdho120</strain>
    </source>
</reference>
<accession>A0A225UR58</accession>
<keyword evidence="1" id="KW-1133">Transmembrane helix</keyword>
<keyword evidence="2" id="KW-0732">Signal</keyword>
<evidence type="ECO:0000256" key="1">
    <source>
        <dbReference type="SAM" id="Phobius"/>
    </source>
</evidence>
<comment type="caution">
    <text evidence="3">The sequence shown here is derived from an EMBL/GenBank/DDBJ whole genome shotgun (WGS) entry which is preliminary data.</text>
</comment>
<keyword evidence="4" id="KW-1185">Reference proteome</keyword>